<evidence type="ECO:0000313" key="4">
    <source>
        <dbReference type="Proteomes" id="UP000181980"/>
    </source>
</evidence>
<protein>
    <submittedName>
        <fullName evidence="3">Predicted dehydrogenase</fullName>
    </submittedName>
</protein>
<dbReference type="InterPro" id="IPR055170">
    <property type="entry name" value="GFO_IDH_MocA-like_dom"/>
</dbReference>
<proteinExistence type="predicted"/>
<organism evidence="3 4">
    <name type="scientific">Jiangella alba</name>
    <dbReference type="NCBI Taxonomy" id="561176"/>
    <lineage>
        <taxon>Bacteria</taxon>
        <taxon>Bacillati</taxon>
        <taxon>Actinomycetota</taxon>
        <taxon>Actinomycetes</taxon>
        <taxon>Jiangellales</taxon>
        <taxon>Jiangellaceae</taxon>
        <taxon>Jiangella</taxon>
    </lineage>
</organism>
<name>A0A1H5PY92_9ACTN</name>
<dbReference type="STRING" id="561176.SAMN04488561_6903"/>
<feature type="domain" description="GFO/IDH/MocA-like oxidoreductase" evidence="2">
    <location>
        <begin position="130"/>
        <end position="252"/>
    </location>
</feature>
<dbReference type="PANTHER" id="PTHR43249:SF1">
    <property type="entry name" value="D-GLUCOSIDE 3-DEHYDROGENASE"/>
    <property type="match status" value="1"/>
</dbReference>
<evidence type="ECO:0000259" key="2">
    <source>
        <dbReference type="Pfam" id="PF22725"/>
    </source>
</evidence>
<dbReference type="Pfam" id="PF01408">
    <property type="entry name" value="GFO_IDH_MocA"/>
    <property type="match status" value="1"/>
</dbReference>
<dbReference type="InterPro" id="IPR052515">
    <property type="entry name" value="Gfo/Idh/MocA_Oxidoreductase"/>
</dbReference>
<dbReference type="Pfam" id="PF22725">
    <property type="entry name" value="GFO_IDH_MocA_C3"/>
    <property type="match status" value="1"/>
</dbReference>
<dbReference type="GO" id="GO:0000166">
    <property type="term" value="F:nucleotide binding"/>
    <property type="evidence" value="ECO:0007669"/>
    <property type="project" value="InterPro"/>
</dbReference>
<feature type="domain" description="Gfo/Idh/MocA-like oxidoreductase N-terminal" evidence="1">
    <location>
        <begin position="7"/>
        <end position="119"/>
    </location>
</feature>
<dbReference type="InterPro" id="IPR000683">
    <property type="entry name" value="Gfo/Idh/MocA-like_OxRdtase_N"/>
</dbReference>
<dbReference type="InterPro" id="IPR036291">
    <property type="entry name" value="NAD(P)-bd_dom_sf"/>
</dbReference>
<evidence type="ECO:0000313" key="3">
    <source>
        <dbReference type="EMBL" id="SEF18832.1"/>
    </source>
</evidence>
<sequence>MAAATLGVGIVGLGSIGATHARALRDVEGVEVRAVSGGAPDAAAAAGWPDAVRLPPDEVLRHPGVDVVAVCAPTQWHAPLAVAAVEAGRHVVVEKPLTTDVADAVRLAVLQRERGRLVAMVAQRRFEPEYAALKSLADAGGLGAMRLGTTHVHWYRDDAYYAAAPWRTSMAGGGGSLLNQGVHNVDLLRWLCGPVEEVTAQYATLGRDMDAEDTTVATLRFASGALGLVSTSTATPPGAPATLALHGSAGVVELGQGEVLRWDVPGVPAPSSDGHVASGAADPLAIGVAGHARMWRAIVEAIGSGERYGADAQDAVDTVRLLCGIYEAARSGTRVRLTGPSRRGTAG</sequence>
<dbReference type="EMBL" id="FNUC01000004">
    <property type="protein sequence ID" value="SEF18832.1"/>
    <property type="molecule type" value="Genomic_DNA"/>
</dbReference>
<keyword evidence="4" id="KW-1185">Reference proteome</keyword>
<reference evidence="4" key="1">
    <citation type="submission" date="2016-10" db="EMBL/GenBank/DDBJ databases">
        <authorList>
            <person name="Varghese N."/>
            <person name="Submissions S."/>
        </authorList>
    </citation>
    <scope>NUCLEOTIDE SEQUENCE [LARGE SCALE GENOMIC DNA]</scope>
    <source>
        <strain evidence="4">DSM 45237</strain>
    </source>
</reference>
<dbReference type="Gene3D" id="3.30.360.10">
    <property type="entry name" value="Dihydrodipicolinate Reductase, domain 2"/>
    <property type="match status" value="1"/>
</dbReference>
<dbReference type="PANTHER" id="PTHR43249">
    <property type="entry name" value="UDP-N-ACETYL-2-AMINO-2-DEOXY-D-GLUCURONATE OXIDASE"/>
    <property type="match status" value="1"/>
</dbReference>
<dbReference type="SUPFAM" id="SSF51735">
    <property type="entry name" value="NAD(P)-binding Rossmann-fold domains"/>
    <property type="match status" value="1"/>
</dbReference>
<dbReference type="Gene3D" id="3.40.50.720">
    <property type="entry name" value="NAD(P)-binding Rossmann-like Domain"/>
    <property type="match status" value="1"/>
</dbReference>
<evidence type="ECO:0000259" key="1">
    <source>
        <dbReference type="Pfam" id="PF01408"/>
    </source>
</evidence>
<gene>
    <name evidence="3" type="ORF">SAMN04488561_6903</name>
</gene>
<dbReference type="AlphaFoldDB" id="A0A1H5PY92"/>
<dbReference type="SUPFAM" id="SSF55347">
    <property type="entry name" value="Glyceraldehyde-3-phosphate dehydrogenase-like, C-terminal domain"/>
    <property type="match status" value="1"/>
</dbReference>
<dbReference type="Proteomes" id="UP000181980">
    <property type="component" value="Unassembled WGS sequence"/>
</dbReference>
<dbReference type="RefSeq" id="WP_069111406.1">
    <property type="nucleotide sequence ID" value="NZ_FNUC01000004.1"/>
</dbReference>
<dbReference type="OrthoDB" id="9815825at2"/>
<accession>A0A1H5PY92</accession>